<comment type="caution">
    <text evidence="1">The sequence shown here is derived from an EMBL/GenBank/DDBJ whole genome shotgun (WGS) entry which is preliminary data.</text>
</comment>
<sequence>MITADKARKLQKEGHRLLVLEKRIMKAIRNRKNFVNPLFMCDQNLTEEEWEEISKLGFHIRISDGVKYEISW</sequence>
<gene>
    <name evidence="1" type="ORF">LCGC14_0930440</name>
</gene>
<proteinExistence type="predicted"/>
<dbReference type="EMBL" id="LAZR01003194">
    <property type="protein sequence ID" value="KKN20933.1"/>
    <property type="molecule type" value="Genomic_DNA"/>
</dbReference>
<accession>A0A0F9RUM4</accession>
<reference evidence="1" key="1">
    <citation type="journal article" date="2015" name="Nature">
        <title>Complex archaea that bridge the gap between prokaryotes and eukaryotes.</title>
        <authorList>
            <person name="Spang A."/>
            <person name="Saw J.H."/>
            <person name="Jorgensen S.L."/>
            <person name="Zaremba-Niedzwiedzka K."/>
            <person name="Martijn J."/>
            <person name="Lind A.E."/>
            <person name="van Eijk R."/>
            <person name="Schleper C."/>
            <person name="Guy L."/>
            <person name="Ettema T.J."/>
        </authorList>
    </citation>
    <scope>NUCLEOTIDE SEQUENCE</scope>
</reference>
<dbReference type="AlphaFoldDB" id="A0A0F9RUM4"/>
<organism evidence="1">
    <name type="scientific">marine sediment metagenome</name>
    <dbReference type="NCBI Taxonomy" id="412755"/>
    <lineage>
        <taxon>unclassified sequences</taxon>
        <taxon>metagenomes</taxon>
        <taxon>ecological metagenomes</taxon>
    </lineage>
</organism>
<name>A0A0F9RUM4_9ZZZZ</name>
<protein>
    <submittedName>
        <fullName evidence="1">Uncharacterized protein</fullName>
    </submittedName>
</protein>
<evidence type="ECO:0000313" key="1">
    <source>
        <dbReference type="EMBL" id="KKN20933.1"/>
    </source>
</evidence>